<protein>
    <submittedName>
        <fullName evidence="1">Uncharacterized protein</fullName>
    </submittedName>
</protein>
<name>A0A853BTK9_9ACTN</name>
<dbReference type="AlphaFoldDB" id="A0A853BTK9"/>
<proteinExistence type="predicted"/>
<evidence type="ECO:0000313" key="2">
    <source>
        <dbReference type="Proteomes" id="UP000575985"/>
    </source>
</evidence>
<organism evidence="1 2">
    <name type="scientific">Streptomonospora nanhaiensis</name>
    <dbReference type="NCBI Taxonomy" id="1323731"/>
    <lineage>
        <taxon>Bacteria</taxon>
        <taxon>Bacillati</taxon>
        <taxon>Actinomycetota</taxon>
        <taxon>Actinomycetes</taxon>
        <taxon>Streptosporangiales</taxon>
        <taxon>Nocardiopsidaceae</taxon>
        <taxon>Streptomonospora</taxon>
    </lineage>
</organism>
<comment type="caution">
    <text evidence="1">The sequence shown here is derived from an EMBL/GenBank/DDBJ whole genome shotgun (WGS) entry which is preliminary data.</text>
</comment>
<sequence length="213" mass="23336">MRQDGGAAPEARADLLEREARLEREALAVGARLGLRRRLERIGEPRLVGAAALRVLHRRDIDVTTSCARLDPDTVGRIARLGARLAEHEDVREVTIRDDTGPWNCDPRYPDGFYLGLDCRSPLGNRWTVDLWFVDRPDRQPDLAHVRRFGPSMTDEVRAAVLALKAATREADGGEGPVPGHLVYQAVAEAGVRTAGQLRAWLDAAGGRSAPPA</sequence>
<gene>
    <name evidence="1" type="ORF">HNR12_004607</name>
</gene>
<dbReference type="RefSeq" id="WP_179769500.1">
    <property type="nucleotide sequence ID" value="NZ_JACCFO010000001.1"/>
</dbReference>
<dbReference type="EMBL" id="JACCFO010000001">
    <property type="protein sequence ID" value="NYI98330.1"/>
    <property type="molecule type" value="Genomic_DNA"/>
</dbReference>
<accession>A0A853BTK9</accession>
<keyword evidence="2" id="KW-1185">Reference proteome</keyword>
<dbReference type="Proteomes" id="UP000575985">
    <property type="component" value="Unassembled WGS sequence"/>
</dbReference>
<evidence type="ECO:0000313" key="1">
    <source>
        <dbReference type="EMBL" id="NYI98330.1"/>
    </source>
</evidence>
<reference evidence="1 2" key="1">
    <citation type="submission" date="2020-07" db="EMBL/GenBank/DDBJ databases">
        <title>Sequencing the genomes of 1000 actinobacteria strains.</title>
        <authorList>
            <person name="Klenk H.-P."/>
        </authorList>
    </citation>
    <scope>NUCLEOTIDE SEQUENCE [LARGE SCALE GENOMIC DNA]</scope>
    <source>
        <strain evidence="1 2">DSM 45927</strain>
    </source>
</reference>